<dbReference type="Pfam" id="PF03358">
    <property type="entry name" value="FMN_red"/>
    <property type="match status" value="1"/>
</dbReference>
<dbReference type="GO" id="GO:0010181">
    <property type="term" value="F:FMN binding"/>
    <property type="evidence" value="ECO:0007669"/>
    <property type="project" value="TreeGrafter"/>
</dbReference>
<proteinExistence type="predicted"/>
<dbReference type="Proteomes" id="UP000198900">
    <property type="component" value="Unassembled WGS sequence"/>
</dbReference>
<name>A0A7Z7B360_9BURK</name>
<dbReference type="RefSeq" id="WP_091777207.1">
    <property type="nucleotide sequence ID" value="NZ_FNDI01000004.1"/>
</dbReference>
<feature type="region of interest" description="Disordered" evidence="1">
    <location>
        <begin position="190"/>
        <end position="212"/>
    </location>
</feature>
<protein>
    <submittedName>
        <fullName evidence="3">NAD(P)H-dependent FMN reductase</fullName>
    </submittedName>
</protein>
<dbReference type="PANTHER" id="PTHR30543">
    <property type="entry name" value="CHROMATE REDUCTASE"/>
    <property type="match status" value="1"/>
</dbReference>
<dbReference type="PANTHER" id="PTHR30543:SF21">
    <property type="entry name" value="NAD(P)H-DEPENDENT FMN REDUCTASE LOT6"/>
    <property type="match status" value="1"/>
</dbReference>
<dbReference type="EMBL" id="FNDI01000004">
    <property type="protein sequence ID" value="SDH36707.1"/>
    <property type="molecule type" value="Genomic_DNA"/>
</dbReference>
<feature type="domain" description="NADPH-dependent FMN reductase-like" evidence="2">
    <location>
        <begin position="3"/>
        <end position="157"/>
    </location>
</feature>
<sequence length="212" mass="22588">MTIKVLALCGSGRRDSLNRKLLDVAARGAHEAGGEITFISSADYRLPLYEGDFEHEHGVPDTVRNLQRLFAEHTALLIASPEHNGGYTASLKNTIDWISRPLASGEPGIRLIATKVAAVVSASPGPMGGVRSMLGMRGVLEKLGAIVIPQGFSLGAAHLAFTEAGRLSDEKADAEVRLVGARLVETTRQLSRQQAERGCATHTPSRPIESDA</sequence>
<gene>
    <name evidence="3" type="ORF">SAMN04487926_104131</name>
</gene>
<dbReference type="InterPro" id="IPR029039">
    <property type="entry name" value="Flavoprotein-like_sf"/>
</dbReference>
<evidence type="ECO:0000313" key="3">
    <source>
        <dbReference type="EMBL" id="SDH36707.1"/>
    </source>
</evidence>
<dbReference type="GO" id="GO:0016491">
    <property type="term" value="F:oxidoreductase activity"/>
    <property type="evidence" value="ECO:0007669"/>
    <property type="project" value="InterPro"/>
</dbReference>
<dbReference type="Gene3D" id="3.40.50.360">
    <property type="match status" value="1"/>
</dbReference>
<evidence type="ECO:0000259" key="2">
    <source>
        <dbReference type="Pfam" id="PF03358"/>
    </source>
</evidence>
<reference evidence="3" key="1">
    <citation type="submission" date="2016-10" db="EMBL/GenBank/DDBJ databases">
        <authorList>
            <person name="Varghese N."/>
            <person name="Submissions S."/>
        </authorList>
    </citation>
    <scope>NUCLEOTIDE SEQUENCE [LARGE SCALE GENOMIC DNA]</scope>
    <source>
        <strain evidence="3">YR281</strain>
    </source>
</reference>
<keyword evidence="4" id="KW-1185">Reference proteome</keyword>
<comment type="caution">
    <text evidence="3">The sequence shown here is derived from an EMBL/GenBank/DDBJ whole genome shotgun (WGS) entry which is preliminary data.</text>
</comment>
<dbReference type="InterPro" id="IPR005025">
    <property type="entry name" value="FMN_Rdtase-like_dom"/>
</dbReference>
<dbReference type="AlphaFoldDB" id="A0A7Z7B360"/>
<accession>A0A7Z7B360</accession>
<dbReference type="InterPro" id="IPR050712">
    <property type="entry name" value="NAD(P)H-dep_reductase"/>
</dbReference>
<dbReference type="GO" id="GO:0005829">
    <property type="term" value="C:cytosol"/>
    <property type="evidence" value="ECO:0007669"/>
    <property type="project" value="TreeGrafter"/>
</dbReference>
<evidence type="ECO:0000256" key="1">
    <source>
        <dbReference type="SAM" id="MobiDB-lite"/>
    </source>
</evidence>
<dbReference type="SUPFAM" id="SSF52218">
    <property type="entry name" value="Flavoproteins"/>
    <property type="match status" value="1"/>
</dbReference>
<evidence type="ECO:0000313" key="4">
    <source>
        <dbReference type="Proteomes" id="UP000198900"/>
    </source>
</evidence>
<organism evidence="3 4">
    <name type="scientific">Paraburkholderia steynii</name>
    <dbReference type="NCBI Taxonomy" id="1245441"/>
    <lineage>
        <taxon>Bacteria</taxon>
        <taxon>Pseudomonadati</taxon>
        <taxon>Pseudomonadota</taxon>
        <taxon>Betaproteobacteria</taxon>
        <taxon>Burkholderiales</taxon>
        <taxon>Burkholderiaceae</taxon>
        <taxon>Paraburkholderia</taxon>
    </lineage>
</organism>